<keyword evidence="3 5" id="KW-0472">Membrane</keyword>
<comment type="caution">
    <text evidence="6">The sequence shown here is derived from an EMBL/GenBank/DDBJ whole genome shotgun (WGS) entry which is preliminary data.</text>
</comment>
<dbReference type="SUPFAM" id="SSF103473">
    <property type="entry name" value="MFS general substrate transporter"/>
    <property type="match status" value="1"/>
</dbReference>
<feature type="transmembrane region" description="Helical" evidence="5">
    <location>
        <begin position="303"/>
        <end position="322"/>
    </location>
</feature>
<dbReference type="AlphaFoldDB" id="A0A3S0ZB32"/>
<feature type="transmembrane region" description="Helical" evidence="5">
    <location>
        <begin position="405"/>
        <end position="426"/>
    </location>
</feature>
<dbReference type="GO" id="GO:0022857">
    <property type="term" value="F:transmembrane transporter activity"/>
    <property type="evidence" value="ECO:0007669"/>
    <property type="project" value="InterPro"/>
</dbReference>
<feature type="transmembrane region" description="Helical" evidence="5">
    <location>
        <begin position="79"/>
        <end position="101"/>
    </location>
</feature>
<feature type="transmembrane region" description="Helical" evidence="5">
    <location>
        <begin position="108"/>
        <end position="126"/>
    </location>
</feature>
<evidence type="ECO:0000313" key="6">
    <source>
        <dbReference type="EMBL" id="RUS74886.1"/>
    </source>
</evidence>
<evidence type="ECO:0000256" key="5">
    <source>
        <dbReference type="SAM" id="Phobius"/>
    </source>
</evidence>
<dbReference type="Proteomes" id="UP000271974">
    <property type="component" value="Unassembled WGS sequence"/>
</dbReference>
<feature type="transmembrane region" description="Helical" evidence="5">
    <location>
        <begin position="39"/>
        <end position="59"/>
    </location>
</feature>
<feature type="compositionally biased region" description="Basic and acidic residues" evidence="4">
    <location>
        <begin position="574"/>
        <end position="590"/>
    </location>
</feature>
<keyword evidence="1 5" id="KW-0812">Transmembrane</keyword>
<evidence type="ECO:0000313" key="7">
    <source>
        <dbReference type="Proteomes" id="UP000271974"/>
    </source>
</evidence>
<feature type="transmembrane region" description="Helical" evidence="5">
    <location>
        <begin position="471"/>
        <end position="496"/>
    </location>
</feature>
<dbReference type="PANTHER" id="PTHR23121">
    <property type="entry name" value="SODIUM-DEPENDENT GLUCOSE TRANSPORTER 1"/>
    <property type="match status" value="1"/>
</dbReference>
<dbReference type="Gene3D" id="1.20.1250.20">
    <property type="entry name" value="MFS general substrate transporter like domains"/>
    <property type="match status" value="2"/>
</dbReference>
<feature type="transmembrane region" description="Helical" evidence="5">
    <location>
        <begin position="132"/>
        <end position="151"/>
    </location>
</feature>
<evidence type="ECO:0008006" key="8">
    <source>
        <dbReference type="Google" id="ProtNLM"/>
    </source>
</evidence>
<accession>A0A3S0ZB32</accession>
<feature type="transmembrane region" description="Helical" evidence="5">
    <location>
        <begin position="349"/>
        <end position="370"/>
    </location>
</feature>
<keyword evidence="7" id="KW-1185">Reference proteome</keyword>
<evidence type="ECO:0000256" key="1">
    <source>
        <dbReference type="ARBA" id="ARBA00022692"/>
    </source>
</evidence>
<organism evidence="6 7">
    <name type="scientific">Elysia chlorotica</name>
    <name type="common">Eastern emerald elysia</name>
    <name type="synonym">Sea slug</name>
    <dbReference type="NCBI Taxonomy" id="188477"/>
    <lineage>
        <taxon>Eukaryota</taxon>
        <taxon>Metazoa</taxon>
        <taxon>Spiralia</taxon>
        <taxon>Lophotrochozoa</taxon>
        <taxon>Mollusca</taxon>
        <taxon>Gastropoda</taxon>
        <taxon>Heterobranchia</taxon>
        <taxon>Euthyneura</taxon>
        <taxon>Panpulmonata</taxon>
        <taxon>Sacoglossa</taxon>
        <taxon>Placobranchoidea</taxon>
        <taxon>Plakobranchidae</taxon>
        <taxon>Elysia</taxon>
    </lineage>
</organism>
<feature type="transmembrane region" description="Helical" evidence="5">
    <location>
        <begin position="252"/>
        <end position="275"/>
    </location>
</feature>
<feature type="region of interest" description="Disordered" evidence="4">
    <location>
        <begin position="538"/>
        <end position="590"/>
    </location>
</feature>
<evidence type="ECO:0000256" key="2">
    <source>
        <dbReference type="ARBA" id="ARBA00022989"/>
    </source>
</evidence>
<keyword evidence="2 5" id="KW-1133">Transmembrane helix</keyword>
<protein>
    <recommendedName>
        <fullName evidence="8">Major facilitator superfamily (MFS) profile domain-containing protein</fullName>
    </recommendedName>
</protein>
<sequence>MSPKTKVETKSTTLHKSDIQVETMSLEMNQLHTIPTRRLMLTTLRNSLSLFVLGVMLSIKGPSFIDLQLITGTDIEGGSAFFTAYAFGYMLGSLLAGAMYYRVESKALLIAVPMVLAGLTCVATPYCENYLLMVLVHVLNAGFSSIFETTANTEEVRHWEGRSDSAMQFLSFTYSLGGIVGPLLLQPFLAPEGNDSTAAPLTFSQHKVSLHTNFITNGSTGFSPGAVSQEPDEVFQEGLPATLDGYRSRIHIPYIIAGSMCIVAALPFLLVYLRWRCKAVTGEKRGVHKVPSNKVEEDKPRKLPLRVYVMLIGLLSAFYFFYTSVDDPFSMYLSTFVVSHLSWSKESGAVVSAVYWVCSTVTKLVMVVLVRHVNASLVMLASTLGMVLSTLMFVVSSSLYAHKLVWLATALLALSQSAIFGGAFAWADSHLLRLDGRVTSCAIFFAALGAMIDPMLIGVTMKEISPMAFPYLMLMQSFITFLLFLAMLLLASPYVLRRFGPPRGSCSVDLNAPFVVTDERDEECGSETDKQLFNHHSSESFELSDTSEMKGRYTDLTSAKSEEDKLLKRRMSRVNHDLSSSDHKPHCSER</sequence>
<feature type="transmembrane region" description="Helical" evidence="5">
    <location>
        <begin position="377"/>
        <end position="399"/>
    </location>
</feature>
<dbReference type="STRING" id="188477.A0A3S0ZB32"/>
<proteinExistence type="predicted"/>
<dbReference type="OrthoDB" id="9626824at2759"/>
<name>A0A3S0ZB32_ELYCH</name>
<dbReference type="PANTHER" id="PTHR23121:SF9">
    <property type="entry name" value="SODIUM-DEPENDENT GLUCOSE TRANSPORTER 1"/>
    <property type="match status" value="1"/>
</dbReference>
<dbReference type="EMBL" id="RQTK01000790">
    <property type="protein sequence ID" value="RUS74886.1"/>
    <property type="molecule type" value="Genomic_DNA"/>
</dbReference>
<reference evidence="6 7" key="1">
    <citation type="submission" date="2019-01" db="EMBL/GenBank/DDBJ databases">
        <title>A draft genome assembly of the solar-powered sea slug Elysia chlorotica.</title>
        <authorList>
            <person name="Cai H."/>
            <person name="Li Q."/>
            <person name="Fang X."/>
            <person name="Li J."/>
            <person name="Curtis N.E."/>
            <person name="Altenburger A."/>
            <person name="Shibata T."/>
            <person name="Feng M."/>
            <person name="Maeda T."/>
            <person name="Schwartz J.A."/>
            <person name="Shigenobu S."/>
            <person name="Lundholm N."/>
            <person name="Nishiyama T."/>
            <person name="Yang H."/>
            <person name="Hasebe M."/>
            <person name="Li S."/>
            <person name="Pierce S.K."/>
            <person name="Wang J."/>
        </authorList>
    </citation>
    <scope>NUCLEOTIDE SEQUENCE [LARGE SCALE GENOMIC DNA]</scope>
    <source>
        <strain evidence="6">EC2010</strain>
        <tissue evidence="6">Whole organism of an adult</tissue>
    </source>
</reference>
<dbReference type="InterPro" id="IPR036259">
    <property type="entry name" value="MFS_trans_sf"/>
</dbReference>
<feature type="transmembrane region" description="Helical" evidence="5">
    <location>
        <begin position="172"/>
        <end position="190"/>
    </location>
</feature>
<dbReference type="Pfam" id="PF07690">
    <property type="entry name" value="MFS_1"/>
    <property type="match status" value="1"/>
</dbReference>
<gene>
    <name evidence="6" type="ORF">EGW08_017351</name>
</gene>
<evidence type="ECO:0000256" key="4">
    <source>
        <dbReference type="SAM" id="MobiDB-lite"/>
    </source>
</evidence>
<dbReference type="InterPro" id="IPR011701">
    <property type="entry name" value="MFS"/>
</dbReference>
<evidence type="ECO:0000256" key="3">
    <source>
        <dbReference type="ARBA" id="ARBA00023136"/>
    </source>
</evidence>
<feature type="transmembrane region" description="Helical" evidence="5">
    <location>
        <begin position="438"/>
        <end position="459"/>
    </location>
</feature>